<evidence type="ECO:0000256" key="2">
    <source>
        <dbReference type="SAM" id="MobiDB-lite"/>
    </source>
</evidence>
<proteinExistence type="predicted"/>
<evidence type="ECO:0000256" key="1">
    <source>
        <dbReference type="ARBA" id="ARBA00022737"/>
    </source>
</evidence>
<name>A0ABP4UGD8_9ACTN</name>
<keyword evidence="5" id="KW-1185">Reference proteome</keyword>
<dbReference type="PANTHER" id="PTHR32305:SF15">
    <property type="entry name" value="PROTEIN RHSA-RELATED"/>
    <property type="match status" value="1"/>
</dbReference>
<accession>A0ABP4UGD8</accession>
<dbReference type="Gene3D" id="2.180.10.10">
    <property type="entry name" value="RHS repeat-associated core"/>
    <property type="match status" value="5"/>
</dbReference>
<dbReference type="Pfam" id="PF05593">
    <property type="entry name" value="RHS_repeat"/>
    <property type="match status" value="2"/>
</dbReference>
<evidence type="ECO:0000259" key="3">
    <source>
        <dbReference type="Pfam" id="PF25023"/>
    </source>
</evidence>
<feature type="compositionally biased region" description="Polar residues" evidence="2">
    <location>
        <begin position="861"/>
        <end position="877"/>
    </location>
</feature>
<dbReference type="InterPro" id="IPR056823">
    <property type="entry name" value="TEN-like_YD-shell"/>
</dbReference>
<feature type="domain" description="Teneurin-like YD-shell" evidence="3">
    <location>
        <begin position="759"/>
        <end position="908"/>
    </location>
</feature>
<protein>
    <recommendedName>
        <fullName evidence="3">Teneurin-like YD-shell domain-containing protein</fullName>
    </recommendedName>
</protein>
<gene>
    <name evidence="4" type="ORF">GCM10009745_58450</name>
</gene>
<reference evidence="5" key="1">
    <citation type="journal article" date="2019" name="Int. J. Syst. Evol. Microbiol.">
        <title>The Global Catalogue of Microorganisms (GCM) 10K type strain sequencing project: providing services to taxonomists for standard genome sequencing and annotation.</title>
        <authorList>
            <consortium name="The Broad Institute Genomics Platform"/>
            <consortium name="The Broad Institute Genome Sequencing Center for Infectious Disease"/>
            <person name="Wu L."/>
            <person name="Ma J."/>
        </authorList>
    </citation>
    <scope>NUCLEOTIDE SEQUENCE [LARGE SCALE GENOMIC DNA]</scope>
    <source>
        <strain evidence="5">JCM 14307</strain>
    </source>
</reference>
<dbReference type="EMBL" id="BAAANF010000019">
    <property type="protein sequence ID" value="GAA1703326.1"/>
    <property type="molecule type" value="Genomic_DNA"/>
</dbReference>
<comment type="caution">
    <text evidence="4">The sequence shown here is derived from an EMBL/GenBank/DDBJ whole genome shotgun (WGS) entry which is preliminary data.</text>
</comment>
<dbReference type="InterPro" id="IPR006530">
    <property type="entry name" value="YD"/>
</dbReference>
<evidence type="ECO:0000313" key="4">
    <source>
        <dbReference type="EMBL" id="GAA1703326.1"/>
    </source>
</evidence>
<dbReference type="InterPro" id="IPR032869">
    <property type="entry name" value="WHH_dom_containing"/>
</dbReference>
<dbReference type="Pfam" id="PF14414">
    <property type="entry name" value="WHH"/>
    <property type="match status" value="1"/>
</dbReference>
<sequence>MTVAGPSGPVVRYADGREERFGRNPDGTFSAGPGNSGIRLTKCPTCTEYTLIDGDSAEYDISSAGLSKIRDQNGRLTTIGRDTSGRLATLTDAVSGRGLKFTWTTNHIISAEPTPTSPGESEKWTYNYTGDLLTSVCDPRGAGGCTTYSSAQSTFPSKITSVKSPMGRVTFDAIYAATGSIQSIRANAATTQRWNYAWQDVAGGKTATVTNPRGAITKYGLDTYGRTTKVTDPAGGVQTWEFDPQGQMRRYINAVGSLLELEYRNGNIITRKSWRDGSNYTTQSFYYYEGTDKRAGKLKDVGDPRRPANPDASILSFTYDDSGRLTERVGGAIGVDHPTQKYSYTTGIEAAFGGIGKMPAGLLKATTVENGASSTIDYDSQGSVRQTTDAAGLRTTYDYSPLGKLISRTEYSAEYPAGVKYSMTYDALGRLQSILEPAIVDATSGLTRQLKHSRVYNLDGNLTAEITVDLNSSATERRSFEVDAAGQTIAVRGNDGELQEQSTYDAVGNLIGKSDSAGTQTVFEYTQQDQLALVKLVGHVDSDAPATPRDIVVATNSYDPAGRLTRTKDSAGQVREHRYTPDGLLLRVTALDAPAAGGRTENIIAASYVYDSAGNLVRQELANGQVVRAYSFDDGMNLTRTDLGGPGESGTARYFKYNKFGQLTEVSDGYRPLSIYSYDQAGRTIRSESWGIDANYRSELQSVSRNRWDSKGLLRASIDPRSTSTDDSSKATLYDYDAVGRPISVSSPVVSTVTDGQTTSGRLVSRKGYDSLGRLAVEVGTDNATRKRSYDQRGRLISLALPSGTTPAGPVVPTYRYAYDTADRLVRVTSPDGVSRTTSYDDLGRAVASSAPSLQPDGATRTWTTSYDDTGRITRQTDPVGGVTEFEYDTLNRNTAASRIAGTVRHQYQFEYDAAGNRIAEITPKGNRTTYTFRADGQIASSKDADGIETHYYYDNRGYLNTRVNGTGLDEARMTNAMGQTVATLWRTRPDELYTKLTEMHYDLAGNEIERIDPLGNTTKRNYDNLSRVSRTVAPNGDTEEWKYDAGGKIASFRDGRGHETTASHNSWGLLESRTEPATASHQAKGDRTWSYQYDQMGRAVKSTEPGGISSELEFDIDGNAVKRTAAGPSVSAASSAMNFDAAGRPTSFSHPAGTQTLTYDGFGQLVNSAGPAGDANLTYDADGMLTSRTDAAGTTTTEWTAAGRIAKMTPPAAPASTYSYDAAGMPSAQSWSDGVARSFVYDPRGRLVSDELTRSGGASLAKRTYAYDAADQRVSVVVAPAATAGGGQTIYEYDSSHRLAGWTGPDSTKHTLSWDAANNLVRQDGHNRTYDERNRLTQDGGTLYEYLPNGARSAVVDGVNRIETHYDGFGRTVDDGGDSYTYDGLDRLATAGSTTFKYAGTEPDAVGFGASKFSRDPAGDLVSNQDVRLVTDMHGDNVVGIKPDKSIASQAFDPFGKPLPEFGLALQPFGFQSDWTAEKGTVNMHARWYDPATATFTTRDAATVNVDEMNRYTYGAGNPINASDPSGNYCASVYTAPICLGAAIGGTVTAPTGPGAIGGAVIGGAIGAAVGAGIAICAWKCGSSGASPASIDTSFLPDVSATQHDAALAGELASLDQQLAMLDRVNTAVGAAPGGVSQALAGVSGMSAGLSQANASVNGALAGLSQANAGVSGALAGLSQANAGINGALSGISQMNAGIGGALAGLSQANAGINGALSGISQMNAGIGGMSTGISQINAGISGMSTGISQINAGISGMSTGISQINAGISGMLAGISQMNAGIGGMSSGVSKMLGGIALLNLAFDTFASVSVTYDKFDPGFIRLGPMSLPPKTPAGILDAAIVCETGRAAICQAATTRAGPACAAIAADLTTACMPNAPQPDTTLTEPQLSTGGGGRFVDPPPQVGADDPCDPANGPPPTIQFGNGRNYSVAFQMELSASSYPGTDRPYHFQEGNRALYDAMESDPRYEALLECMTPGIKSQLKGPRGGWSSASPKSWTWHHHQEPGIMQLVPRIQHGGKGIWKVFHPGGVGGFKIWG</sequence>
<dbReference type="InterPro" id="IPR022385">
    <property type="entry name" value="Rhs_assc_core"/>
</dbReference>
<dbReference type="SUPFAM" id="SSF58104">
    <property type="entry name" value="Methyl-accepting chemotaxis protein (MCP) signaling domain"/>
    <property type="match status" value="1"/>
</dbReference>
<dbReference type="InterPro" id="IPR050708">
    <property type="entry name" value="T6SS_VgrG/RHS"/>
</dbReference>
<dbReference type="NCBIfam" id="TIGR01643">
    <property type="entry name" value="YD_repeat_2x"/>
    <property type="match status" value="9"/>
</dbReference>
<feature type="domain" description="Teneurin-like YD-shell" evidence="3">
    <location>
        <begin position="1239"/>
        <end position="1520"/>
    </location>
</feature>
<organism evidence="4 5">
    <name type="scientific">Kribbella yunnanensis</name>
    <dbReference type="NCBI Taxonomy" id="190194"/>
    <lineage>
        <taxon>Bacteria</taxon>
        <taxon>Bacillati</taxon>
        <taxon>Actinomycetota</taxon>
        <taxon>Actinomycetes</taxon>
        <taxon>Propionibacteriales</taxon>
        <taxon>Kribbellaceae</taxon>
        <taxon>Kribbella</taxon>
    </lineage>
</organism>
<evidence type="ECO:0000313" key="5">
    <source>
        <dbReference type="Proteomes" id="UP001500280"/>
    </source>
</evidence>
<keyword evidence="1" id="KW-0677">Repeat</keyword>
<feature type="region of interest" description="Disordered" evidence="2">
    <location>
        <begin position="849"/>
        <end position="878"/>
    </location>
</feature>
<dbReference type="InterPro" id="IPR031325">
    <property type="entry name" value="RHS_repeat"/>
</dbReference>
<dbReference type="Gene3D" id="1.10.287.950">
    <property type="entry name" value="Methyl-accepting chemotaxis protein"/>
    <property type="match status" value="1"/>
</dbReference>
<dbReference type="PANTHER" id="PTHR32305">
    <property type="match status" value="1"/>
</dbReference>
<dbReference type="Proteomes" id="UP001500280">
    <property type="component" value="Unassembled WGS sequence"/>
</dbReference>
<dbReference type="Pfam" id="PF25023">
    <property type="entry name" value="TEN_YD-shell"/>
    <property type="match status" value="2"/>
</dbReference>
<dbReference type="NCBIfam" id="TIGR03696">
    <property type="entry name" value="Rhs_assc_core"/>
    <property type="match status" value="1"/>
</dbReference>